<evidence type="ECO:0000313" key="3">
    <source>
        <dbReference type="Proteomes" id="UP001434883"/>
    </source>
</evidence>
<feature type="region of interest" description="Disordered" evidence="1">
    <location>
        <begin position="1"/>
        <end position="41"/>
    </location>
</feature>
<organism evidence="2 3">
    <name type="scientific">Xenoophorus captivus</name>
    <dbReference type="NCBI Taxonomy" id="1517983"/>
    <lineage>
        <taxon>Eukaryota</taxon>
        <taxon>Metazoa</taxon>
        <taxon>Chordata</taxon>
        <taxon>Craniata</taxon>
        <taxon>Vertebrata</taxon>
        <taxon>Euteleostomi</taxon>
        <taxon>Actinopterygii</taxon>
        <taxon>Neopterygii</taxon>
        <taxon>Teleostei</taxon>
        <taxon>Neoteleostei</taxon>
        <taxon>Acanthomorphata</taxon>
        <taxon>Ovalentaria</taxon>
        <taxon>Atherinomorphae</taxon>
        <taxon>Cyprinodontiformes</taxon>
        <taxon>Goodeidae</taxon>
        <taxon>Xenoophorus</taxon>
    </lineage>
</organism>
<keyword evidence="3" id="KW-1185">Reference proteome</keyword>
<accession>A0ABV0R3D0</accession>
<dbReference type="Proteomes" id="UP001434883">
    <property type="component" value="Unassembled WGS sequence"/>
</dbReference>
<name>A0ABV0R3D0_9TELE</name>
<proteinExistence type="predicted"/>
<protein>
    <submittedName>
        <fullName evidence="2">Uncharacterized protein</fullName>
    </submittedName>
</protein>
<reference evidence="2 3" key="1">
    <citation type="submission" date="2021-06" db="EMBL/GenBank/DDBJ databases">
        <authorList>
            <person name="Palmer J.M."/>
        </authorList>
    </citation>
    <scope>NUCLEOTIDE SEQUENCE [LARGE SCALE GENOMIC DNA]</scope>
    <source>
        <strain evidence="2 3">XC_2019</strain>
        <tissue evidence="2">Muscle</tissue>
    </source>
</reference>
<evidence type="ECO:0000256" key="1">
    <source>
        <dbReference type="SAM" id="MobiDB-lite"/>
    </source>
</evidence>
<sequence>MDEPPPHPDPVFGPVPEESLDELPLHPDPVPVPEVSQAEPPSHFVPVREGLLDDLPPLPAPVPGPVLEGSEDELPPSLVSVPEEFVEDLSPLPVPVPEGARMHPLCLLCLGGSAADLHGLAKGPSGLRTAPLSSTVGSPGHAAGCQIISSYVASLLSSYVADMHIAGSAGDGLRAGRLNSGSVGDGRLNSGSVMNSCPPSDAPSTHPGRMFVLFLFCGRLGSALKGRGYVMCVEFLSLCFCNITWSGPLFSVSLHPKPTPVLCFPLIVWSRLSLVPPAVQFCI</sequence>
<dbReference type="EMBL" id="JAHRIN010033803">
    <property type="protein sequence ID" value="MEQ2202600.1"/>
    <property type="molecule type" value="Genomic_DNA"/>
</dbReference>
<evidence type="ECO:0000313" key="2">
    <source>
        <dbReference type="EMBL" id="MEQ2202600.1"/>
    </source>
</evidence>
<gene>
    <name evidence="2" type="ORF">XENOCAPTIV_008157</name>
</gene>
<comment type="caution">
    <text evidence="2">The sequence shown here is derived from an EMBL/GenBank/DDBJ whole genome shotgun (WGS) entry which is preliminary data.</text>
</comment>